<keyword evidence="3" id="KW-0862">Zinc</keyword>
<evidence type="ECO:0000259" key="4">
    <source>
        <dbReference type="Pfam" id="PF02892"/>
    </source>
</evidence>
<keyword evidence="6" id="KW-1185">Reference proteome</keyword>
<dbReference type="InterPro" id="IPR003656">
    <property type="entry name" value="Znf_BED"/>
</dbReference>
<gene>
    <name evidence="5" type="ORF">Goarm_020133</name>
</gene>
<dbReference type="Proteomes" id="UP000593575">
    <property type="component" value="Unassembled WGS sequence"/>
</dbReference>
<sequence length="53" mass="6013">MPHSRNKEDAAPSDDYGWSWGEPVESNHTNVKCRFCGRIIKGGLTWLKEHLSA</sequence>
<comment type="caution">
    <text evidence="5">The sequence shown here is derived from an EMBL/GenBank/DDBJ whole genome shotgun (WGS) entry which is preliminary data.</text>
</comment>
<dbReference type="EMBL" id="JABFAE010000002">
    <property type="protein sequence ID" value="MBA0823398.1"/>
    <property type="molecule type" value="Genomic_DNA"/>
</dbReference>
<keyword evidence="1" id="KW-0479">Metal-binding</keyword>
<evidence type="ECO:0000256" key="3">
    <source>
        <dbReference type="ARBA" id="ARBA00022833"/>
    </source>
</evidence>
<feature type="domain" description="BED-type" evidence="4">
    <location>
        <begin position="18"/>
        <end position="51"/>
    </location>
</feature>
<proteinExistence type="predicted"/>
<evidence type="ECO:0000256" key="1">
    <source>
        <dbReference type="ARBA" id="ARBA00022723"/>
    </source>
</evidence>
<name>A0A7J9INN1_9ROSI</name>
<evidence type="ECO:0000313" key="6">
    <source>
        <dbReference type="Proteomes" id="UP000593575"/>
    </source>
</evidence>
<keyword evidence="2" id="KW-0863">Zinc-finger</keyword>
<dbReference type="GO" id="GO:0003677">
    <property type="term" value="F:DNA binding"/>
    <property type="evidence" value="ECO:0007669"/>
    <property type="project" value="InterPro"/>
</dbReference>
<organism evidence="5 6">
    <name type="scientific">Gossypium armourianum</name>
    <dbReference type="NCBI Taxonomy" id="34283"/>
    <lineage>
        <taxon>Eukaryota</taxon>
        <taxon>Viridiplantae</taxon>
        <taxon>Streptophyta</taxon>
        <taxon>Embryophyta</taxon>
        <taxon>Tracheophyta</taxon>
        <taxon>Spermatophyta</taxon>
        <taxon>Magnoliopsida</taxon>
        <taxon>eudicotyledons</taxon>
        <taxon>Gunneridae</taxon>
        <taxon>Pentapetalae</taxon>
        <taxon>rosids</taxon>
        <taxon>malvids</taxon>
        <taxon>Malvales</taxon>
        <taxon>Malvaceae</taxon>
        <taxon>Malvoideae</taxon>
        <taxon>Gossypium</taxon>
    </lineage>
</organism>
<dbReference type="AlphaFoldDB" id="A0A7J9INN1"/>
<protein>
    <recommendedName>
        <fullName evidence="4">BED-type domain-containing protein</fullName>
    </recommendedName>
</protein>
<accession>A0A7J9INN1</accession>
<dbReference type="GO" id="GO:0008270">
    <property type="term" value="F:zinc ion binding"/>
    <property type="evidence" value="ECO:0007669"/>
    <property type="project" value="UniProtKB-KW"/>
</dbReference>
<reference evidence="5 6" key="1">
    <citation type="journal article" date="2019" name="Genome Biol. Evol.">
        <title>Insights into the evolution of the New World diploid cottons (Gossypium, subgenus Houzingenia) based on genome sequencing.</title>
        <authorList>
            <person name="Grover C.E."/>
            <person name="Arick M.A. 2nd"/>
            <person name="Thrash A."/>
            <person name="Conover J.L."/>
            <person name="Sanders W.S."/>
            <person name="Peterson D.G."/>
            <person name="Frelichowski J.E."/>
            <person name="Scheffler J.A."/>
            <person name="Scheffler B.E."/>
            <person name="Wendel J.F."/>
        </authorList>
    </citation>
    <scope>NUCLEOTIDE SEQUENCE [LARGE SCALE GENOMIC DNA]</scope>
    <source>
        <strain evidence="5">6</strain>
        <tissue evidence="5">Leaf</tissue>
    </source>
</reference>
<evidence type="ECO:0000313" key="5">
    <source>
        <dbReference type="EMBL" id="MBA0823398.1"/>
    </source>
</evidence>
<dbReference type="Pfam" id="PF02892">
    <property type="entry name" value="zf-BED"/>
    <property type="match status" value="1"/>
</dbReference>
<evidence type="ECO:0000256" key="2">
    <source>
        <dbReference type="ARBA" id="ARBA00022771"/>
    </source>
</evidence>